<dbReference type="AlphaFoldDB" id="A0AA42KLE8"/>
<gene>
    <name evidence="1" type="ORF">N7376_17325</name>
</gene>
<proteinExistence type="predicted"/>
<comment type="caution">
    <text evidence="1">The sequence shown here is derived from an EMBL/GenBank/DDBJ whole genome shotgun (WGS) entry which is preliminary data.</text>
</comment>
<organism evidence="1 2">
    <name type="scientific">Brucella intermedia GD04153</name>
    <dbReference type="NCBI Taxonomy" id="2975438"/>
    <lineage>
        <taxon>Bacteria</taxon>
        <taxon>Pseudomonadati</taxon>
        <taxon>Pseudomonadota</taxon>
        <taxon>Alphaproteobacteria</taxon>
        <taxon>Hyphomicrobiales</taxon>
        <taxon>Brucellaceae</taxon>
        <taxon>Brucella/Ochrobactrum group</taxon>
        <taxon>Brucella</taxon>
    </lineage>
</organism>
<evidence type="ECO:0000313" key="1">
    <source>
        <dbReference type="EMBL" id="MDH0125768.1"/>
    </source>
</evidence>
<accession>A0AA42KLE8</accession>
<dbReference type="EMBL" id="JAODYY010000008">
    <property type="protein sequence ID" value="MDH0125768.1"/>
    <property type="molecule type" value="Genomic_DNA"/>
</dbReference>
<evidence type="ECO:0000313" key="2">
    <source>
        <dbReference type="Proteomes" id="UP001158087"/>
    </source>
</evidence>
<sequence length="107" mass="12105">MNDISLIQHPHLVDVSLIEGLRRSYLSKIEALARFSPQQTVNFEYSFSEIRAGVSRESIQQHFLEGPIKDRVSIYAISTDQASIDAVVRDFRAEKVSRGKEALSIKV</sequence>
<reference evidence="1" key="1">
    <citation type="submission" date="2022-09" db="EMBL/GenBank/DDBJ databases">
        <title>Intensive care unit water sources are persistently colonized with multi-drug resistant bacteria and are the site of extensive horizontal gene transfer of antibiotic resistance genes.</title>
        <authorList>
            <person name="Diorio-Toth L."/>
        </authorList>
    </citation>
    <scope>NUCLEOTIDE SEQUENCE</scope>
    <source>
        <strain evidence="1">GD04153</strain>
    </source>
</reference>
<name>A0AA42KLE8_9HYPH</name>
<dbReference type="Proteomes" id="UP001158087">
    <property type="component" value="Unassembled WGS sequence"/>
</dbReference>
<protein>
    <submittedName>
        <fullName evidence="1">Uncharacterized protein</fullName>
    </submittedName>
</protein>